<dbReference type="SMART" id="SM00418">
    <property type="entry name" value="HTH_ARSR"/>
    <property type="match status" value="1"/>
</dbReference>
<dbReference type="CDD" id="cd00090">
    <property type="entry name" value="HTH_ARSR"/>
    <property type="match status" value="1"/>
</dbReference>
<dbReference type="RefSeq" id="WP_015828091.1">
    <property type="nucleotide sequence ID" value="NC_012982.1"/>
</dbReference>
<dbReference type="InterPro" id="IPR001845">
    <property type="entry name" value="HTH_ArsR_DNA-bd_dom"/>
</dbReference>
<dbReference type="InterPro" id="IPR036390">
    <property type="entry name" value="WH_DNA-bd_sf"/>
</dbReference>
<name>C6XMM7_HIRBI</name>
<dbReference type="AlphaFoldDB" id="C6XMM7"/>
<dbReference type="Gene3D" id="1.10.10.10">
    <property type="entry name" value="Winged helix-like DNA-binding domain superfamily/Winged helix DNA-binding domain"/>
    <property type="match status" value="1"/>
</dbReference>
<dbReference type="eggNOG" id="COG0640">
    <property type="taxonomic scope" value="Bacteria"/>
</dbReference>
<dbReference type="GO" id="GO:0003700">
    <property type="term" value="F:DNA-binding transcription factor activity"/>
    <property type="evidence" value="ECO:0007669"/>
    <property type="project" value="InterPro"/>
</dbReference>
<dbReference type="InterPro" id="IPR036388">
    <property type="entry name" value="WH-like_DNA-bd_sf"/>
</dbReference>
<dbReference type="EMBL" id="CP001678">
    <property type="protein sequence ID" value="ACT59941.1"/>
    <property type="molecule type" value="Genomic_DNA"/>
</dbReference>
<dbReference type="Pfam" id="PF01022">
    <property type="entry name" value="HTH_5"/>
    <property type="match status" value="1"/>
</dbReference>
<keyword evidence="3" id="KW-1185">Reference proteome</keyword>
<evidence type="ECO:0000313" key="2">
    <source>
        <dbReference type="EMBL" id="ACT59941.1"/>
    </source>
</evidence>
<dbReference type="SUPFAM" id="SSF46785">
    <property type="entry name" value="Winged helix' DNA-binding domain"/>
    <property type="match status" value="1"/>
</dbReference>
<proteinExistence type="predicted"/>
<sequence length="122" mass="13793">MEQIGYIKDQPNLDAIFAALADPTRRAIISKLASGDAAVGDLAQPFAMSQPAISKHLKVLEKAGLIERRVDKQKRLSHLKAEPMQAAVNWLEQYKEFWENSFDQLDTLLNELKMEEGEKPNE</sequence>
<dbReference type="HOGENOM" id="CLU_097806_0_2_5"/>
<dbReference type="PROSITE" id="PS50987">
    <property type="entry name" value="HTH_ARSR_2"/>
    <property type="match status" value="1"/>
</dbReference>
<feature type="domain" description="HTH arsR-type" evidence="1">
    <location>
        <begin position="7"/>
        <end position="99"/>
    </location>
</feature>
<dbReference type="KEGG" id="hba:Hbal_2261"/>
<dbReference type="PANTHER" id="PTHR38600:SF2">
    <property type="entry name" value="SLL0088 PROTEIN"/>
    <property type="match status" value="1"/>
</dbReference>
<dbReference type="PRINTS" id="PR00778">
    <property type="entry name" value="HTHARSR"/>
</dbReference>
<protein>
    <submittedName>
        <fullName evidence="2">Transcriptional regulator, ArsR family</fullName>
    </submittedName>
</protein>
<evidence type="ECO:0000313" key="3">
    <source>
        <dbReference type="Proteomes" id="UP000002745"/>
    </source>
</evidence>
<accession>C6XMM7</accession>
<organism evidence="2 3">
    <name type="scientific">Hirschia baltica (strain ATCC 49814 / DSM 5838 / IFAM 1418)</name>
    <dbReference type="NCBI Taxonomy" id="582402"/>
    <lineage>
        <taxon>Bacteria</taxon>
        <taxon>Pseudomonadati</taxon>
        <taxon>Pseudomonadota</taxon>
        <taxon>Alphaproteobacteria</taxon>
        <taxon>Hyphomonadales</taxon>
        <taxon>Hyphomonadaceae</taxon>
        <taxon>Hirschia</taxon>
    </lineage>
</organism>
<dbReference type="InterPro" id="IPR011991">
    <property type="entry name" value="ArsR-like_HTH"/>
</dbReference>
<evidence type="ECO:0000259" key="1">
    <source>
        <dbReference type="PROSITE" id="PS50987"/>
    </source>
</evidence>
<dbReference type="STRING" id="582402.Hbal_2261"/>
<gene>
    <name evidence="2" type="ordered locus">Hbal_2261</name>
</gene>
<reference evidence="3" key="1">
    <citation type="journal article" date="2011" name="J. Bacteriol.">
        <title>Genome sequences of eight morphologically diverse alphaproteobacteria.</title>
        <authorList>
            <consortium name="US DOE Joint Genome Institute"/>
            <person name="Brown P.J."/>
            <person name="Kysela D.T."/>
            <person name="Buechlein A."/>
            <person name="Hemmerich C."/>
            <person name="Brun Y.V."/>
        </authorList>
    </citation>
    <scope>NUCLEOTIDE SEQUENCE [LARGE SCALE GENOMIC DNA]</scope>
    <source>
        <strain evidence="3">ATCC 49814 / DSM 5838 / IFAM 1418</strain>
    </source>
</reference>
<dbReference type="OrthoDB" id="9790747at2"/>
<dbReference type="NCBIfam" id="NF033788">
    <property type="entry name" value="HTH_metalloreg"/>
    <property type="match status" value="1"/>
</dbReference>
<dbReference type="PANTHER" id="PTHR38600">
    <property type="entry name" value="TRANSCRIPTIONAL REGULATORY PROTEIN"/>
    <property type="match status" value="1"/>
</dbReference>
<dbReference type="Proteomes" id="UP000002745">
    <property type="component" value="Chromosome"/>
</dbReference>